<organism evidence="2 3">
    <name type="scientific">Anisodus tanguticus</name>
    <dbReference type="NCBI Taxonomy" id="243964"/>
    <lineage>
        <taxon>Eukaryota</taxon>
        <taxon>Viridiplantae</taxon>
        <taxon>Streptophyta</taxon>
        <taxon>Embryophyta</taxon>
        <taxon>Tracheophyta</taxon>
        <taxon>Spermatophyta</taxon>
        <taxon>Magnoliopsida</taxon>
        <taxon>eudicotyledons</taxon>
        <taxon>Gunneridae</taxon>
        <taxon>Pentapetalae</taxon>
        <taxon>asterids</taxon>
        <taxon>lamiids</taxon>
        <taxon>Solanales</taxon>
        <taxon>Solanaceae</taxon>
        <taxon>Solanoideae</taxon>
        <taxon>Hyoscyameae</taxon>
        <taxon>Anisodus</taxon>
    </lineage>
</organism>
<reference evidence="2" key="1">
    <citation type="submission" date="2023-12" db="EMBL/GenBank/DDBJ databases">
        <title>Genome assembly of Anisodus tanguticus.</title>
        <authorList>
            <person name="Wang Y.-J."/>
        </authorList>
    </citation>
    <scope>NUCLEOTIDE SEQUENCE</scope>
    <source>
        <strain evidence="2">KB-2021</strain>
        <tissue evidence="2">Leaf</tissue>
    </source>
</reference>
<evidence type="ECO:0000313" key="2">
    <source>
        <dbReference type="EMBL" id="KAK4347470.1"/>
    </source>
</evidence>
<dbReference type="AlphaFoldDB" id="A0AAE1V4B3"/>
<comment type="caution">
    <text evidence="2">The sequence shown here is derived from an EMBL/GenBank/DDBJ whole genome shotgun (WGS) entry which is preliminary data.</text>
</comment>
<protein>
    <submittedName>
        <fullName evidence="2">Uncharacterized protein</fullName>
    </submittedName>
</protein>
<gene>
    <name evidence="2" type="ORF">RND71_033809</name>
</gene>
<proteinExistence type="predicted"/>
<keyword evidence="3" id="KW-1185">Reference proteome</keyword>
<feature type="compositionally biased region" description="Basic and acidic residues" evidence="1">
    <location>
        <begin position="65"/>
        <end position="78"/>
    </location>
</feature>
<evidence type="ECO:0000256" key="1">
    <source>
        <dbReference type="SAM" id="MobiDB-lite"/>
    </source>
</evidence>
<dbReference type="Proteomes" id="UP001291623">
    <property type="component" value="Unassembled WGS sequence"/>
</dbReference>
<evidence type="ECO:0000313" key="3">
    <source>
        <dbReference type="Proteomes" id="UP001291623"/>
    </source>
</evidence>
<sequence>METLFSVAQAKHGKLRPFLPAPVVNVRGSIATFPISGNASESSLISFTARLTPREDTQNGLKNPKAHDPSSDRKRQAGDARVGLALNPTIIDYNITYPWKSLRATSTRTLIFVIGLDTFNEKLGGKYPHDVNDVETSDFED</sequence>
<feature type="region of interest" description="Disordered" evidence="1">
    <location>
        <begin position="46"/>
        <end position="80"/>
    </location>
</feature>
<dbReference type="EMBL" id="JAVYJV010000018">
    <property type="protein sequence ID" value="KAK4347470.1"/>
    <property type="molecule type" value="Genomic_DNA"/>
</dbReference>
<name>A0AAE1V4B3_9SOLA</name>
<accession>A0AAE1V4B3</accession>